<protein>
    <submittedName>
        <fullName evidence="1">Uncharacterized protein</fullName>
    </submittedName>
</protein>
<gene>
    <name evidence="1" type="ORF">DES54_14428</name>
</gene>
<name>A0A366I0E6_9GAMM</name>
<dbReference type="AlphaFoldDB" id="A0A366I0E6"/>
<keyword evidence="2" id="KW-1185">Reference proteome</keyword>
<organism evidence="1 2">
    <name type="scientific">Brenneria salicis ATCC 15712 = DSM 30166</name>
    <dbReference type="NCBI Taxonomy" id="714314"/>
    <lineage>
        <taxon>Bacteria</taxon>
        <taxon>Pseudomonadati</taxon>
        <taxon>Pseudomonadota</taxon>
        <taxon>Gammaproteobacteria</taxon>
        <taxon>Enterobacterales</taxon>
        <taxon>Pectobacteriaceae</taxon>
        <taxon>Brenneria</taxon>
    </lineage>
</organism>
<sequence length="83" mass="9685">MRFIAGFCVRHVVIILSQLFVRASYRYDFMLTSLHLDEKTAKKCVVSIFIVIMYRTDLHLCTQANRVRYISICRVGNVLEQLG</sequence>
<reference evidence="1 2" key="1">
    <citation type="submission" date="2018-06" db="EMBL/GenBank/DDBJ databases">
        <title>Genomic Encyclopedia of Type Strains, Phase IV (KMG-IV): sequencing the most valuable type-strain genomes for metagenomic binning, comparative biology and taxonomic classification.</title>
        <authorList>
            <person name="Goeker M."/>
        </authorList>
    </citation>
    <scope>NUCLEOTIDE SEQUENCE [LARGE SCALE GENOMIC DNA]</scope>
    <source>
        <strain evidence="1 2">DSM 30166</strain>
    </source>
</reference>
<dbReference type="EMBL" id="QNRY01000044">
    <property type="protein sequence ID" value="RBP58937.1"/>
    <property type="molecule type" value="Genomic_DNA"/>
</dbReference>
<evidence type="ECO:0000313" key="2">
    <source>
        <dbReference type="Proteomes" id="UP000253046"/>
    </source>
</evidence>
<comment type="caution">
    <text evidence="1">The sequence shown here is derived from an EMBL/GenBank/DDBJ whole genome shotgun (WGS) entry which is preliminary data.</text>
</comment>
<proteinExistence type="predicted"/>
<accession>A0A366I0E6</accession>
<dbReference type="Proteomes" id="UP000253046">
    <property type="component" value="Unassembled WGS sequence"/>
</dbReference>
<evidence type="ECO:0000313" key="1">
    <source>
        <dbReference type="EMBL" id="RBP58937.1"/>
    </source>
</evidence>